<sequence>MGISGVESGVASLRGPGKSRVKLSDLAVPFHWLNQQVSHQPPFELYRTHFRFHFILLFYFIFNFYLMFVIAIVIIFEVIILRNLSTSSS</sequence>
<dbReference type="AlphaFoldDB" id="A0A8E2EAB8"/>
<dbReference type="EMBL" id="KV744973">
    <property type="protein sequence ID" value="OCK80124.1"/>
    <property type="molecule type" value="Genomic_DNA"/>
</dbReference>
<organism evidence="2 3">
    <name type="scientific">Lepidopterella palustris CBS 459.81</name>
    <dbReference type="NCBI Taxonomy" id="1314670"/>
    <lineage>
        <taxon>Eukaryota</taxon>
        <taxon>Fungi</taxon>
        <taxon>Dikarya</taxon>
        <taxon>Ascomycota</taxon>
        <taxon>Pezizomycotina</taxon>
        <taxon>Dothideomycetes</taxon>
        <taxon>Pleosporomycetidae</taxon>
        <taxon>Mytilinidiales</taxon>
        <taxon>Argynnaceae</taxon>
        <taxon>Lepidopterella</taxon>
    </lineage>
</organism>
<keyword evidence="1" id="KW-1133">Transmembrane helix</keyword>
<reference evidence="2 3" key="1">
    <citation type="journal article" date="2016" name="Nat. Commun.">
        <title>Ectomycorrhizal ecology is imprinted in the genome of the dominant symbiotic fungus Cenococcum geophilum.</title>
        <authorList>
            <consortium name="DOE Joint Genome Institute"/>
            <person name="Peter M."/>
            <person name="Kohler A."/>
            <person name="Ohm R.A."/>
            <person name="Kuo A."/>
            <person name="Krutzmann J."/>
            <person name="Morin E."/>
            <person name="Arend M."/>
            <person name="Barry K.W."/>
            <person name="Binder M."/>
            <person name="Choi C."/>
            <person name="Clum A."/>
            <person name="Copeland A."/>
            <person name="Grisel N."/>
            <person name="Haridas S."/>
            <person name="Kipfer T."/>
            <person name="LaButti K."/>
            <person name="Lindquist E."/>
            <person name="Lipzen A."/>
            <person name="Maire R."/>
            <person name="Meier B."/>
            <person name="Mihaltcheva S."/>
            <person name="Molinier V."/>
            <person name="Murat C."/>
            <person name="Poggeler S."/>
            <person name="Quandt C.A."/>
            <person name="Sperisen C."/>
            <person name="Tritt A."/>
            <person name="Tisserant E."/>
            <person name="Crous P.W."/>
            <person name="Henrissat B."/>
            <person name="Nehls U."/>
            <person name="Egli S."/>
            <person name="Spatafora J.W."/>
            <person name="Grigoriev I.V."/>
            <person name="Martin F.M."/>
        </authorList>
    </citation>
    <scope>NUCLEOTIDE SEQUENCE [LARGE SCALE GENOMIC DNA]</scope>
    <source>
        <strain evidence="2 3">CBS 459.81</strain>
    </source>
</reference>
<evidence type="ECO:0000313" key="2">
    <source>
        <dbReference type="EMBL" id="OCK80124.1"/>
    </source>
</evidence>
<keyword evidence="1" id="KW-0472">Membrane</keyword>
<evidence type="ECO:0000313" key="3">
    <source>
        <dbReference type="Proteomes" id="UP000250266"/>
    </source>
</evidence>
<keyword evidence="3" id="KW-1185">Reference proteome</keyword>
<accession>A0A8E2EAB8</accession>
<keyword evidence="1" id="KW-0812">Transmembrane</keyword>
<dbReference type="Proteomes" id="UP000250266">
    <property type="component" value="Unassembled WGS sequence"/>
</dbReference>
<feature type="transmembrane region" description="Helical" evidence="1">
    <location>
        <begin position="52"/>
        <end position="81"/>
    </location>
</feature>
<gene>
    <name evidence="2" type="ORF">K432DRAFT_51412</name>
</gene>
<protein>
    <submittedName>
        <fullName evidence="2">Uncharacterized protein</fullName>
    </submittedName>
</protein>
<name>A0A8E2EAB8_9PEZI</name>
<proteinExistence type="predicted"/>
<evidence type="ECO:0000256" key="1">
    <source>
        <dbReference type="SAM" id="Phobius"/>
    </source>
</evidence>